<proteinExistence type="predicted"/>
<evidence type="ECO:0000313" key="3">
    <source>
        <dbReference type="Proteomes" id="UP000887116"/>
    </source>
</evidence>
<feature type="region of interest" description="Disordered" evidence="1">
    <location>
        <begin position="1"/>
        <end position="20"/>
    </location>
</feature>
<evidence type="ECO:0000256" key="1">
    <source>
        <dbReference type="SAM" id="MobiDB-lite"/>
    </source>
</evidence>
<keyword evidence="3" id="KW-1185">Reference proteome</keyword>
<dbReference type="Proteomes" id="UP000887116">
    <property type="component" value="Unassembled WGS sequence"/>
</dbReference>
<organism evidence="2 3">
    <name type="scientific">Trichonephila clavata</name>
    <name type="common">Joro spider</name>
    <name type="synonym">Nephila clavata</name>
    <dbReference type="NCBI Taxonomy" id="2740835"/>
    <lineage>
        <taxon>Eukaryota</taxon>
        <taxon>Metazoa</taxon>
        <taxon>Ecdysozoa</taxon>
        <taxon>Arthropoda</taxon>
        <taxon>Chelicerata</taxon>
        <taxon>Arachnida</taxon>
        <taxon>Araneae</taxon>
        <taxon>Araneomorphae</taxon>
        <taxon>Entelegynae</taxon>
        <taxon>Araneoidea</taxon>
        <taxon>Nephilidae</taxon>
        <taxon>Trichonephila</taxon>
    </lineage>
</organism>
<accession>A0A8X6GL20</accession>
<dbReference type="EMBL" id="BMAO01006161">
    <property type="protein sequence ID" value="GFR06557.1"/>
    <property type="molecule type" value="Genomic_DNA"/>
</dbReference>
<gene>
    <name evidence="2" type="ORF">TNCT_175331</name>
</gene>
<name>A0A8X6GL20_TRICU</name>
<comment type="caution">
    <text evidence="2">The sequence shown here is derived from an EMBL/GenBank/DDBJ whole genome shotgun (WGS) entry which is preliminary data.</text>
</comment>
<feature type="compositionally biased region" description="Basic and acidic residues" evidence="1">
    <location>
        <begin position="9"/>
        <end position="20"/>
    </location>
</feature>
<sequence length="67" mass="7341">MKRVNESGVYDRNKKKAKEENIEMNEGAILKFVKLSEMPALPESTPGSSGVSSSETSVVRTKEVAQI</sequence>
<protein>
    <submittedName>
        <fullName evidence="2">Uncharacterized protein</fullName>
    </submittedName>
</protein>
<feature type="region of interest" description="Disordered" evidence="1">
    <location>
        <begin position="40"/>
        <end position="67"/>
    </location>
</feature>
<evidence type="ECO:0000313" key="2">
    <source>
        <dbReference type="EMBL" id="GFR06557.1"/>
    </source>
</evidence>
<feature type="compositionally biased region" description="Low complexity" evidence="1">
    <location>
        <begin position="42"/>
        <end position="58"/>
    </location>
</feature>
<reference evidence="2" key="1">
    <citation type="submission" date="2020-07" db="EMBL/GenBank/DDBJ databases">
        <title>Multicomponent nature underlies the extraordinary mechanical properties of spider dragline silk.</title>
        <authorList>
            <person name="Kono N."/>
            <person name="Nakamura H."/>
            <person name="Mori M."/>
            <person name="Yoshida Y."/>
            <person name="Ohtoshi R."/>
            <person name="Malay A.D."/>
            <person name="Moran D.A.P."/>
            <person name="Tomita M."/>
            <person name="Numata K."/>
            <person name="Arakawa K."/>
        </authorList>
    </citation>
    <scope>NUCLEOTIDE SEQUENCE</scope>
</reference>
<dbReference type="AlphaFoldDB" id="A0A8X6GL20"/>